<feature type="domain" description="SWIM-type" evidence="3">
    <location>
        <begin position="478"/>
        <end position="528"/>
    </location>
</feature>
<dbReference type="Proteomes" id="UP001300502">
    <property type="component" value="Unassembled WGS sequence"/>
</dbReference>
<proteinExistence type="predicted"/>
<feature type="compositionally biased region" description="Basic and acidic residues" evidence="2">
    <location>
        <begin position="616"/>
        <end position="626"/>
    </location>
</feature>
<evidence type="ECO:0000313" key="5">
    <source>
        <dbReference type="Proteomes" id="UP001300502"/>
    </source>
</evidence>
<keyword evidence="1" id="KW-0479">Metal-binding</keyword>
<evidence type="ECO:0000256" key="2">
    <source>
        <dbReference type="SAM" id="MobiDB-lite"/>
    </source>
</evidence>
<evidence type="ECO:0000259" key="3">
    <source>
        <dbReference type="PROSITE" id="PS50966"/>
    </source>
</evidence>
<feature type="region of interest" description="Disordered" evidence="2">
    <location>
        <begin position="667"/>
        <end position="758"/>
    </location>
</feature>
<sequence length="758" mass="87141">MKGVVLFLLSGPPGIDEKFYKQLLVEPGLPKEEEDFSECRFSPFSFFLRHPEAGLGRLCKQVCQRLTEYKVAIVQDEQGDIPLSEEIGKAVYTRWRKVQQQQLQHVELTVVKYVFTVTDFALCRQEMLRELGIALRKFELSKDSLPKASLSKQVLCQQLAQQWYTQAVFVSAWETSENREEIMSLAQQHGYNSLPVCSPPAHHSFKEVTSPSALVLFLSRSTSNRIVAATKEQLDTLVEWIPRESILVVLDDLVYDETATTTNNNMTDHTRWLGNRLKQKTNVVGLHLWDGLWRNAENLFEAGYIFMSSLLSCSSMVALAIIEEQHGLVDPGFTPTIGLESIFQGRESNLWKYLSVNWNIDWNNFVWEVPYLDKLLDNWYLEHQAKCIFEMCCYLPESKTVQTEKYSEPKKELDNLVKMDPACRSLLDEDCIRQYANFHPKLVENAQQLLGKHRIQVLFPSSYEAECIMEASQRGSYYHVSFSIEDKYPLALKATHCDCPYFVQQSNKAQQNNFVFCKHILALMMRVYQLITEQQLSPMESDKEKHDAVETPPVEQVETSHTLQSFHLDDMMTSEPQNDNPRVVFVPPTEPRKLPEFIKPSLVNRNEKQKKKKKLVLHENSDHTESETSALNSPVVSVPTNHQDNDQEQHDHPSNLFYKLLFGDASDEEEEPKSMKAVSYESTHSGKDSTSFLSVATSTTDNRKTQISDHSIPSSSNTNMSDSKEKQQPIQSNDNSLEEFLHMDKKPKRSIRDKLKQV</sequence>
<reference evidence="4 5" key="1">
    <citation type="submission" date="2022-07" db="EMBL/GenBank/DDBJ databases">
        <title>Genome-wide signatures of adaptation to extreme environments.</title>
        <authorList>
            <person name="Cho C.H."/>
            <person name="Yoon H.S."/>
        </authorList>
    </citation>
    <scope>NUCLEOTIDE SEQUENCE [LARGE SCALE GENOMIC DNA]</scope>
    <source>
        <strain evidence="4 5">108.79 E11</strain>
    </source>
</reference>
<dbReference type="EMBL" id="JANCYU010000018">
    <property type="protein sequence ID" value="KAK4523671.1"/>
    <property type="molecule type" value="Genomic_DNA"/>
</dbReference>
<organism evidence="4 5">
    <name type="scientific">Galdieria yellowstonensis</name>
    <dbReference type="NCBI Taxonomy" id="3028027"/>
    <lineage>
        <taxon>Eukaryota</taxon>
        <taxon>Rhodophyta</taxon>
        <taxon>Bangiophyceae</taxon>
        <taxon>Galdieriales</taxon>
        <taxon>Galdieriaceae</taxon>
        <taxon>Galdieria</taxon>
    </lineage>
</organism>
<feature type="compositionally biased region" description="Polar residues" evidence="2">
    <location>
        <begin position="680"/>
        <end position="700"/>
    </location>
</feature>
<dbReference type="AlphaFoldDB" id="A0AAV9I8F4"/>
<evidence type="ECO:0000313" key="4">
    <source>
        <dbReference type="EMBL" id="KAK4523671.1"/>
    </source>
</evidence>
<keyword evidence="1" id="KW-0863">Zinc-finger</keyword>
<dbReference type="InterPro" id="IPR007527">
    <property type="entry name" value="Znf_SWIM"/>
</dbReference>
<feature type="compositionally biased region" description="Polar residues" evidence="2">
    <location>
        <begin position="708"/>
        <end position="721"/>
    </location>
</feature>
<protein>
    <recommendedName>
        <fullName evidence="3">SWIM-type domain-containing protein</fullName>
    </recommendedName>
</protein>
<comment type="caution">
    <text evidence="4">The sequence shown here is derived from an EMBL/GenBank/DDBJ whole genome shotgun (WGS) entry which is preliminary data.</text>
</comment>
<feature type="compositionally biased region" description="Basic and acidic residues" evidence="2">
    <location>
        <begin position="739"/>
        <end position="758"/>
    </location>
</feature>
<keyword evidence="5" id="KW-1185">Reference proteome</keyword>
<gene>
    <name evidence="4" type="ORF">GAYE_PCTG71G1567</name>
</gene>
<name>A0AAV9I8F4_9RHOD</name>
<feature type="compositionally biased region" description="Basic and acidic residues" evidence="2">
    <location>
        <begin position="540"/>
        <end position="549"/>
    </location>
</feature>
<feature type="region of interest" description="Disordered" evidence="2">
    <location>
        <begin position="596"/>
        <end position="651"/>
    </location>
</feature>
<accession>A0AAV9I8F4</accession>
<dbReference type="PROSITE" id="PS50966">
    <property type="entry name" value="ZF_SWIM"/>
    <property type="match status" value="1"/>
</dbReference>
<feature type="compositionally biased region" description="Polar residues" evidence="2">
    <location>
        <begin position="627"/>
        <end position="642"/>
    </location>
</feature>
<keyword evidence="1" id="KW-0862">Zinc</keyword>
<evidence type="ECO:0000256" key="1">
    <source>
        <dbReference type="PROSITE-ProRule" id="PRU00325"/>
    </source>
</evidence>
<feature type="region of interest" description="Disordered" evidence="2">
    <location>
        <begin position="538"/>
        <end position="559"/>
    </location>
</feature>
<dbReference type="GO" id="GO:0008270">
    <property type="term" value="F:zinc ion binding"/>
    <property type="evidence" value="ECO:0007669"/>
    <property type="project" value="UniProtKB-KW"/>
</dbReference>